<dbReference type="AlphaFoldDB" id="A0A9X1XJ70"/>
<evidence type="ECO:0000313" key="3">
    <source>
        <dbReference type="Proteomes" id="UP001139559"/>
    </source>
</evidence>
<organism evidence="2 3">
    <name type="scientific">Vibrio amylolyticus</name>
    <dbReference type="NCBI Taxonomy" id="2847292"/>
    <lineage>
        <taxon>Bacteria</taxon>
        <taxon>Pseudomonadati</taxon>
        <taxon>Pseudomonadota</taxon>
        <taxon>Gammaproteobacteria</taxon>
        <taxon>Vibrionales</taxon>
        <taxon>Vibrionaceae</taxon>
        <taxon>Vibrio</taxon>
    </lineage>
</organism>
<feature type="transmembrane region" description="Helical" evidence="1">
    <location>
        <begin position="99"/>
        <end position="121"/>
    </location>
</feature>
<accession>A0A9X1XJ70</accession>
<dbReference type="PROSITE" id="PS51257">
    <property type="entry name" value="PROKAR_LIPOPROTEIN"/>
    <property type="match status" value="1"/>
</dbReference>
<dbReference type="Proteomes" id="UP001139559">
    <property type="component" value="Unassembled WGS sequence"/>
</dbReference>
<protein>
    <submittedName>
        <fullName evidence="2">DUF2878 domain-containing protein</fullName>
    </submittedName>
</protein>
<reference evidence="2" key="1">
    <citation type="submission" date="2021-11" db="EMBL/GenBank/DDBJ databases">
        <title>Vibrio ZSDE26 sp. nov. and Vibrio ZSDZ34 sp. nov., isolated from coastal seawater in Qingdao.</title>
        <authorList>
            <person name="Zhang P."/>
        </authorList>
    </citation>
    <scope>NUCLEOTIDE SEQUENCE</scope>
    <source>
        <strain evidence="2">ZSDE26</strain>
    </source>
</reference>
<name>A0A9X1XJ70_9VIBR</name>
<proteinExistence type="predicted"/>
<sequence>MKRFWIINLVLFQACWLCAAFLPSALSAPLMVTLCTIHFWLSPSRREDAIILLLVPLGLVADAAQISLGVFSAGDSFFPFWLVMMWVMFTISLNHSLGWLNNCSVTILILIGAIGGTSSYWGGMKAGVIEPLVASHIVVLSLVTVWAIVVPTFVHLRRQLMQSAQQPNPLS</sequence>
<feature type="transmembrane region" description="Helical" evidence="1">
    <location>
        <begin position="133"/>
        <end position="154"/>
    </location>
</feature>
<feature type="transmembrane region" description="Helical" evidence="1">
    <location>
        <begin position="51"/>
        <end position="70"/>
    </location>
</feature>
<dbReference type="EMBL" id="JAJHVV010000007">
    <property type="protein sequence ID" value="MCK6264222.1"/>
    <property type="molecule type" value="Genomic_DNA"/>
</dbReference>
<comment type="caution">
    <text evidence="2">The sequence shown here is derived from an EMBL/GenBank/DDBJ whole genome shotgun (WGS) entry which is preliminary data.</text>
</comment>
<dbReference type="Pfam" id="PF11086">
    <property type="entry name" value="DUF2878"/>
    <property type="match status" value="1"/>
</dbReference>
<evidence type="ECO:0000256" key="1">
    <source>
        <dbReference type="SAM" id="Phobius"/>
    </source>
</evidence>
<evidence type="ECO:0000313" key="2">
    <source>
        <dbReference type="EMBL" id="MCK6264222.1"/>
    </source>
</evidence>
<keyword evidence="1" id="KW-0812">Transmembrane</keyword>
<dbReference type="InterPro" id="IPR021306">
    <property type="entry name" value="DUF2878"/>
</dbReference>
<keyword evidence="3" id="KW-1185">Reference proteome</keyword>
<gene>
    <name evidence="2" type="ORF">KP803_13155</name>
</gene>
<keyword evidence="1" id="KW-1133">Transmembrane helix</keyword>
<feature type="transmembrane region" description="Helical" evidence="1">
    <location>
        <begin position="77"/>
        <end position="93"/>
    </location>
</feature>
<dbReference type="RefSeq" id="WP_248009293.1">
    <property type="nucleotide sequence ID" value="NZ_JAJHVV010000007.1"/>
</dbReference>
<keyword evidence="1" id="KW-0472">Membrane</keyword>